<evidence type="ECO:0000313" key="1">
    <source>
        <dbReference type="EMBL" id="QOW22923.1"/>
    </source>
</evidence>
<gene>
    <name evidence="1" type="ORF">INQ42_05005</name>
</gene>
<protein>
    <submittedName>
        <fullName evidence="1">Phytoene/squalene synthase family protein</fullName>
    </submittedName>
</protein>
<dbReference type="Proteomes" id="UP000593932">
    <property type="component" value="Chromosome"/>
</dbReference>
<proteinExistence type="predicted"/>
<reference evidence="1 2" key="1">
    <citation type="submission" date="2020-10" db="EMBL/GenBank/DDBJ databases">
        <title>complete genome sequencing of Lysobacter sp. H23M41.</title>
        <authorList>
            <person name="Bae J.-W."/>
            <person name="Lee S.-Y."/>
        </authorList>
    </citation>
    <scope>NUCLEOTIDE SEQUENCE [LARGE SCALE GENOMIC DNA]</scope>
    <source>
        <strain evidence="1 2">H23M41</strain>
    </source>
</reference>
<dbReference type="EMBL" id="CP063657">
    <property type="protein sequence ID" value="QOW22923.1"/>
    <property type="molecule type" value="Genomic_DNA"/>
</dbReference>
<organism evidence="1 2">
    <name type="scientific">Novilysobacter avium</name>
    <dbReference type="NCBI Taxonomy" id="2781023"/>
    <lineage>
        <taxon>Bacteria</taxon>
        <taxon>Pseudomonadati</taxon>
        <taxon>Pseudomonadota</taxon>
        <taxon>Gammaproteobacteria</taxon>
        <taxon>Lysobacterales</taxon>
        <taxon>Lysobacteraceae</taxon>
        <taxon>Novilysobacter</taxon>
    </lineage>
</organism>
<dbReference type="RefSeq" id="WP_194035402.1">
    <property type="nucleotide sequence ID" value="NZ_CP063657.1"/>
</dbReference>
<sequence>MSDSDNAPGDERPADARDDGSAALADFLAKWRGRWPEWSIAEVFVPADQRDVALAWATLQQELVDAAWGGSDPIPGKAKLGWWQEELSGWTRGARRHPLATVLQAFPAPWQSLAHALPALADARERPANVAAAFDRLAPFASAVAQVDNALFDTRAVPGDERVVAANLLNWRMAHEGDGGVPLDMLARAADGDPVAVWAAELRRQWPTTRSGAPVRRIWSALARERLATHGATAPLPAVKTLWTAWRSARD</sequence>
<name>A0A7S6ZV84_9GAMM</name>
<evidence type="ECO:0000313" key="2">
    <source>
        <dbReference type="Proteomes" id="UP000593932"/>
    </source>
</evidence>
<dbReference type="InterPro" id="IPR008949">
    <property type="entry name" value="Isoprenoid_synthase_dom_sf"/>
</dbReference>
<accession>A0A7S6ZV84</accession>
<dbReference type="SUPFAM" id="SSF48576">
    <property type="entry name" value="Terpenoid synthases"/>
    <property type="match status" value="1"/>
</dbReference>
<keyword evidence="2" id="KW-1185">Reference proteome</keyword>